<protein>
    <recommendedName>
        <fullName evidence="7">Non-structural maintenance of chromosomes element 4</fullName>
    </recommendedName>
</protein>
<evidence type="ECO:0000313" key="9">
    <source>
        <dbReference type="EMBL" id="NOV49252.1"/>
    </source>
</evidence>
<dbReference type="AlphaFoldDB" id="A0A6M2DSU1"/>
<evidence type="ECO:0000259" key="8">
    <source>
        <dbReference type="Pfam" id="PF08743"/>
    </source>
</evidence>
<evidence type="ECO:0000256" key="7">
    <source>
        <dbReference type="RuleBase" id="RU365071"/>
    </source>
</evidence>
<dbReference type="PANTHER" id="PTHR16140">
    <property type="entry name" value="NON-STRUCTURAL MAINTENANCE OF CHROMOSOMES ELEMENT 4"/>
    <property type="match status" value="1"/>
</dbReference>
<evidence type="ECO:0000256" key="1">
    <source>
        <dbReference type="ARBA" id="ARBA00004123"/>
    </source>
</evidence>
<name>A0A6M2DSU1_XENCH</name>
<comment type="subcellular location">
    <subcellularLocation>
        <location evidence="1 7">Nucleus</location>
    </subcellularLocation>
</comment>
<organism evidence="9">
    <name type="scientific">Xenopsylla cheopis</name>
    <name type="common">Oriental rat flea</name>
    <name type="synonym">Pulex cheopis</name>
    <dbReference type="NCBI Taxonomy" id="163159"/>
    <lineage>
        <taxon>Eukaryota</taxon>
        <taxon>Metazoa</taxon>
        <taxon>Ecdysozoa</taxon>
        <taxon>Arthropoda</taxon>
        <taxon>Hexapoda</taxon>
        <taxon>Insecta</taxon>
        <taxon>Pterygota</taxon>
        <taxon>Neoptera</taxon>
        <taxon>Endopterygota</taxon>
        <taxon>Siphonaptera</taxon>
        <taxon>Pulicidae</taxon>
        <taxon>Xenopsyllinae</taxon>
        <taxon>Xenopsylla</taxon>
    </lineage>
</organism>
<keyword evidence="6 7" id="KW-0539">Nucleus</keyword>
<dbReference type="InterPro" id="IPR014854">
    <property type="entry name" value="Nse4_C"/>
</dbReference>
<accession>A0A6M2DSU1</accession>
<keyword evidence="3 7" id="KW-0227">DNA damage</keyword>
<evidence type="ECO:0000256" key="2">
    <source>
        <dbReference type="ARBA" id="ARBA00008997"/>
    </source>
</evidence>
<dbReference type="PANTHER" id="PTHR16140:SF0">
    <property type="entry name" value="NON-STRUCTURAL MAINTENANCE OF CHROMOSOMES ELEMENT 4"/>
    <property type="match status" value="1"/>
</dbReference>
<keyword evidence="4 7" id="KW-0233">DNA recombination</keyword>
<reference evidence="9" key="1">
    <citation type="submission" date="2020-03" db="EMBL/GenBank/DDBJ databases">
        <title>Transcriptomic Profiling of the Digestive Tract of the Rat Flea, Xenopsylla cheopis, Following Blood Feeding and Infection with Yersinia pestis.</title>
        <authorList>
            <person name="Bland D.M."/>
            <person name="Martens C.A."/>
            <person name="Virtaneva K."/>
            <person name="Kanakabandi K."/>
            <person name="Long D."/>
            <person name="Rosenke R."/>
            <person name="Saturday G.A."/>
            <person name="Hoyt F.H."/>
            <person name="Bruno D.P."/>
            <person name="Ribeiro J.M.C."/>
            <person name="Hinnebusch J."/>
        </authorList>
    </citation>
    <scope>NUCLEOTIDE SEQUENCE</scope>
</reference>
<dbReference type="GO" id="GO:0006310">
    <property type="term" value="P:DNA recombination"/>
    <property type="evidence" value="ECO:0007669"/>
    <property type="project" value="UniProtKB-UniRule"/>
</dbReference>
<evidence type="ECO:0000256" key="6">
    <source>
        <dbReference type="ARBA" id="ARBA00023242"/>
    </source>
</evidence>
<evidence type="ECO:0000256" key="5">
    <source>
        <dbReference type="ARBA" id="ARBA00023204"/>
    </source>
</evidence>
<dbReference type="GO" id="GO:0005634">
    <property type="term" value="C:nucleus"/>
    <property type="evidence" value="ECO:0007669"/>
    <property type="project" value="UniProtKB-SubCell"/>
</dbReference>
<comment type="subunit">
    <text evidence="7">Component of the SMC5-SMC6 complex.</text>
</comment>
<evidence type="ECO:0000256" key="4">
    <source>
        <dbReference type="ARBA" id="ARBA00023172"/>
    </source>
</evidence>
<proteinExistence type="inferred from homology"/>
<dbReference type="GO" id="GO:0030915">
    <property type="term" value="C:Smc5-Smc6 complex"/>
    <property type="evidence" value="ECO:0007669"/>
    <property type="project" value="UniProtKB-UniRule"/>
</dbReference>
<feature type="domain" description="Non-structural maintenance of chromosome element 4 C-terminal" evidence="8">
    <location>
        <begin position="186"/>
        <end position="271"/>
    </location>
</feature>
<keyword evidence="5 7" id="KW-0234">DNA repair</keyword>
<comment type="similarity">
    <text evidence="2 7">Belongs to the NSE4 family.</text>
</comment>
<dbReference type="EMBL" id="GIIL01005526">
    <property type="protein sequence ID" value="NOV49252.1"/>
    <property type="molecule type" value="Transcribed_RNA"/>
</dbReference>
<dbReference type="Pfam" id="PF08743">
    <property type="entry name" value="Nse4_C"/>
    <property type="match status" value="1"/>
</dbReference>
<dbReference type="GO" id="GO:0006281">
    <property type="term" value="P:DNA repair"/>
    <property type="evidence" value="ECO:0007669"/>
    <property type="project" value="UniProtKB-UniRule"/>
</dbReference>
<comment type="function">
    <text evidence="7">Component of the SMC5-SMC6 complex, that promotes sister chromatid alignment after DNA damage and facilitates double-stranded DNA breaks (DSBs) repair via homologous recombination between sister chromatids.</text>
</comment>
<evidence type="ECO:0000256" key="3">
    <source>
        <dbReference type="ARBA" id="ARBA00022763"/>
    </source>
</evidence>
<sequence length="280" mass="31964">MADTFCIVKLEELLSVVEDVAKEEAPNVEKLQKISKVMNRATTIVKESYSHVEVVAKDVHLISSAANVIGHEIGSTQRNCYDPKKFGLILRNIAESSNKNWLSLFDPKMLGKSIPPISRSMFSSFKIESPVVKEKQKRQKSQKDPVSQLTCPESIDKCEQTEETSAILEKIKTKLTQLFKSNKMQPLKYFEVVLDPTDFGKTVENIFQVSFLVRDRVVELFEDENDLWLKLLVDKSGTEVMPGDGKQVMMSIDMNHWQNLVQKYNVIRPMIDISDRYSGK</sequence>
<dbReference type="InterPro" id="IPR027786">
    <property type="entry name" value="Nse4/EID"/>
</dbReference>